<feature type="region of interest" description="Disordered" evidence="1">
    <location>
        <begin position="1"/>
        <end position="22"/>
    </location>
</feature>
<evidence type="ECO:0000313" key="3">
    <source>
        <dbReference type="Proteomes" id="UP000676565"/>
    </source>
</evidence>
<dbReference type="EMBL" id="JAGKQQ010000001">
    <property type="protein sequence ID" value="MBP3954053.1"/>
    <property type="molecule type" value="Genomic_DNA"/>
</dbReference>
<name>A0ABS5BK31_9BACT</name>
<protein>
    <submittedName>
        <fullName evidence="2">Uncharacterized protein</fullName>
    </submittedName>
</protein>
<dbReference type="RefSeq" id="WP_210652148.1">
    <property type="nucleotide sequence ID" value="NZ_JAGKQQ010000001.1"/>
</dbReference>
<reference evidence="2 3" key="1">
    <citation type="submission" date="2021-04" db="EMBL/GenBank/DDBJ databases">
        <authorList>
            <person name="Ivanova A."/>
        </authorList>
    </citation>
    <scope>NUCLEOTIDE SEQUENCE [LARGE SCALE GENOMIC DNA]</scope>
    <source>
        <strain evidence="2 3">G18</strain>
    </source>
</reference>
<comment type="caution">
    <text evidence="2">The sequence shown here is derived from an EMBL/GenBank/DDBJ whole genome shotgun (WGS) entry which is preliminary data.</text>
</comment>
<gene>
    <name evidence="2" type="ORF">J8F10_01910</name>
</gene>
<evidence type="ECO:0000313" key="2">
    <source>
        <dbReference type="EMBL" id="MBP3954053.1"/>
    </source>
</evidence>
<dbReference type="Proteomes" id="UP000676565">
    <property type="component" value="Unassembled WGS sequence"/>
</dbReference>
<accession>A0ABS5BK31</accession>
<organism evidence="2 3">
    <name type="scientific">Gemmata palustris</name>
    <dbReference type="NCBI Taxonomy" id="2822762"/>
    <lineage>
        <taxon>Bacteria</taxon>
        <taxon>Pseudomonadati</taxon>
        <taxon>Planctomycetota</taxon>
        <taxon>Planctomycetia</taxon>
        <taxon>Gemmatales</taxon>
        <taxon>Gemmataceae</taxon>
        <taxon>Gemmata</taxon>
    </lineage>
</organism>
<keyword evidence="3" id="KW-1185">Reference proteome</keyword>
<evidence type="ECO:0000256" key="1">
    <source>
        <dbReference type="SAM" id="MobiDB-lite"/>
    </source>
</evidence>
<sequence>MVQSSLQPVAKPTALRDAGNSSRADAAWFSWWAWWHADGNGTMIADRAGSVAGREALTGTTR</sequence>
<proteinExistence type="predicted"/>